<comment type="caution">
    <text evidence="5">The sequence shown here is derived from an EMBL/GenBank/DDBJ whole genome shotgun (WGS) entry which is preliminary data.</text>
</comment>
<dbReference type="SUPFAM" id="SSF88713">
    <property type="entry name" value="Glycoside hydrolase/deacetylase"/>
    <property type="match status" value="1"/>
</dbReference>
<dbReference type="GO" id="GO:0016020">
    <property type="term" value="C:membrane"/>
    <property type="evidence" value="ECO:0007669"/>
    <property type="project" value="TreeGrafter"/>
</dbReference>
<dbReference type="CDD" id="cd10917">
    <property type="entry name" value="CE4_NodB_like_6s_7s"/>
    <property type="match status" value="1"/>
</dbReference>
<gene>
    <name evidence="5" type="ORF">UW35_C0009G0015</name>
</gene>
<dbReference type="GO" id="GO:0005975">
    <property type="term" value="P:carbohydrate metabolic process"/>
    <property type="evidence" value="ECO:0007669"/>
    <property type="project" value="InterPro"/>
</dbReference>
<dbReference type="PROSITE" id="PS51318">
    <property type="entry name" value="TAT"/>
    <property type="match status" value="1"/>
</dbReference>
<evidence type="ECO:0000256" key="3">
    <source>
        <dbReference type="SAM" id="MobiDB-lite"/>
    </source>
</evidence>
<feature type="region of interest" description="Disordered" evidence="3">
    <location>
        <begin position="240"/>
        <end position="259"/>
    </location>
</feature>
<keyword evidence="1" id="KW-0479">Metal-binding</keyword>
<dbReference type="STRING" id="1618404.UW35_C0009G0015"/>
<organism evidence="5 6">
    <name type="scientific">Candidatus Collierbacteria bacterium GW2011_GWF2_44_15</name>
    <dbReference type="NCBI Taxonomy" id="1618404"/>
    <lineage>
        <taxon>Bacteria</taxon>
        <taxon>Candidatus Collieribacteriota</taxon>
    </lineage>
</organism>
<dbReference type="InterPro" id="IPR011330">
    <property type="entry name" value="Glyco_hydro/deAcase_b/a-brl"/>
</dbReference>
<evidence type="ECO:0000256" key="1">
    <source>
        <dbReference type="ARBA" id="ARBA00022723"/>
    </source>
</evidence>
<dbReference type="PANTHER" id="PTHR10587:SF133">
    <property type="entry name" value="CHITIN DEACETYLASE 1-RELATED"/>
    <property type="match status" value="1"/>
</dbReference>
<evidence type="ECO:0000256" key="2">
    <source>
        <dbReference type="ARBA" id="ARBA00022801"/>
    </source>
</evidence>
<dbReference type="Gene3D" id="3.20.20.370">
    <property type="entry name" value="Glycoside hydrolase/deacetylase"/>
    <property type="match status" value="1"/>
</dbReference>
<protein>
    <submittedName>
        <fullName evidence="5">Polysaccharide deacetylase</fullName>
    </submittedName>
</protein>
<dbReference type="AlphaFoldDB" id="A0A0G1HJK1"/>
<name>A0A0G1HJK1_9BACT</name>
<dbReference type="GO" id="GO:0016810">
    <property type="term" value="F:hydrolase activity, acting on carbon-nitrogen (but not peptide) bonds"/>
    <property type="evidence" value="ECO:0007669"/>
    <property type="project" value="InterPro"/>
</dbReference>
<feature type="compositionally biased region" description="Polar residues" evidence="3">
    <location>
        <begin position="248"/>
        <end position="259"/>
    </location>
</feature>
<evidence type="ECO:0000313" key="5">
    <source>
        <dbReference type="EMBL" id="KKT46738.1"/>
    </source>
</evidence>
<dbReference type="PROSITE" id="PS51677">
    <property type="entry name" value="NODB"/>
    <property type="match status" value="1"/>
</dbReference>
<dbReference type="InterPro" id="IPR006311">
    <property type="entry name" value="TAT_signal"/>
</dbReference>
<evidence type="ECO:0000313" key="6">
    <source>
        <dbReference type="Proteomes" id="UP000033861"/>
    </source>
</evidence>
<dbReference type="InterPro" id="IPR002509">
    <property type="entry name" value="NODB_dom"/>
</dbReference>
<evidence type="ECO:0000259" key="4">
    <source>
        <dbReference type="PROSITE" id="PS51677"/>
    </source>
</evidence>
<dbReference type="EMBL" id="LCHZ01000009">
    <property type="protein sequence ID" value="KKT46738.1"/>
    <property type="molecule type" value="Genomic_DNA"/>
</dbReference>
<reference evidence="5 6" key="1">
    <citation type="journal article" date="2015" name="Nature">
        <title>rRNA introns, odd ribosomes, and small enigmatic genomes across a large radiation of phyla.</title>
        <authorList>
            <person name="Brown C.T."/>
            <person name="Hug L.A."/>
            <person name="Thomas B.C."/>
            <person name="Sharon I."/>
            <person name="Castelle C.J."/>
            <person name="Singh A."/>
            <person name="Wilkins M.J."/>
            <person name="Williams K.H."/>
            <person name="Banfield J.F."/>
        </authorList>
    </citation>
    <scope>NUCLEOTIDE SEQUENCE [LARGE SCALE GENOMIC DNA]</scope>
</reference>
<dbReference type="Pfam" id="PF01522">
    <property type="entry name" value="Polysacc_deac_1"/>
    <property type="match status" value="1"/>
</dbReference>
<dbReference type="PANTHER" id="PTHR10587">
    <property type="entry name" value="GLYCOSYL TRANSFERASE-RELATED"/>
    <property type="match status" value="1"/>
</dbReference>
<proteinExistence type="predicted"/>
<dbReference type="Proteomes" id="UP000033861">
    <property type="component" value="Unassembled WGS sequence"/>
</dbReference>
<feature type="domain" description="NodB homology" evidence="4">
    <location>
        <begin position="48"/>
        <end position="227"/>
    </location>
</feature>
<keyword evidence="2" id="KW-0378">Hydrolase</keyword>
<dbReference type="GO" id="GO:0046872">
    <property type="term" value="F:metal ion binding"/>
    <property type="evidence" value="ECO:0007669"/>
    <property type="project" value="UniProtKB-KW"/>
</dbReference>
<accession>A0A0G1HJK1</accession>
<sequence>MMNRNEGSGTMSRRDFLRLSLAGGAGLFAPEFLLNTVSYISHGDRDSNKIAMTIDDGWYPEKVERALELLDGTPASFFIVGACLHDDPKLYAKAIDKGYEIYNHTLDHTHLNNPTVDISYQIKGWEQAYSELNRGEFVNKLMRAPANQGVDDTSVYNTLGGLGYKAIMGWTYGSPGVYSRYSTQDVIDFVVPKMAGGDIILMHFTDSDVGAIPAIKQAAKDKGLELVGLTGLPGMPIYTPKPKELVPQQKQPSMKHTSK</sequence>
<dbReference type="InterPro" id="IPR050248">
    <property type="entry name" value="Polysacc_deacetylase_ArnD"/>
</dbReference>